<evidence type="ECO:0000259" key="2">
    <source>
        <dbReference type="Pfam" id="PF07885"/>
    </source>
</evidence>
<dbReference type="EMBL" id="JBHSPH010000002">
    <property type="protein sequence ID" value="MFC5862588.1"/>
    <property type="molecule type" value="Genomic_DNA"/>
</dbReference>
<dbReference type="Proteomes" id="UP001596091">
    <property type="component" value="Unassembled WGS sequence"/>
</dbReference>
<keyword evidence="1" id="KW-0472">Membrane</keyword>
<dbReference type="Gene3D" id="1.10.287.70">
    <property type="match status" value="1"/>
</dbReference>
<keyword evidence="3" id="KW-0407">Ion channel</keyword>
<feature type="transmembrane region" description="Helical" evidence="1">
    <location>
        <begin position="35"/>
        <end position="55"/>
    </location>
</feature>
<evidence type="ECO:0000313" key="4">
    <source>
        <dbReference type="Proteomes" id="UP001596091"/>
    </source>
</evidence>
<feature type="transmembrane region" description="Helical" evidence="1">
    <location>
        <begin position="67"/>
        <end position="86"/>
    </location>
</feature>
<evidence type="ECO:0000256" key="1">
    <source>
        <dbReference type="SAM" id="Phobius"/>
    </source>
</evidence>
<feature type="transmembrane region" description="Helical" evidence="1">
    <location>
        <begin position="98"/>
        <end position="121"/>
    </location>
</feature>
<accession>A0ABW1EHZ0</accession>
<keyword evidence="3" id="KW-0406">Ion transport</keyword>
<keyword evidence="4" id="KW-1185">Reference proteome</keyword>
<dbReference type="InterPro" id="IPR013099">
    <property type="entry name" value="K_chnl_dom"/>
</dbReference>
<proteinExistence type="predicted"/>
<comment type="caution">
    <text evidence="3">The sequence shown here is derived from an EMBL/GenBank/DDBJ whole genome shotgun (WGS) entry which is preliminary data.</text>
</comment>
<keyword evidence="1" id="KW-0812">Transmembrane</keyword>
<feature type="transmembrane region" description="Helical" evidence="1">
    <location>
        <begin position="141"/>
        <end position="160"/>
    </location>
</feature>
<dbReference type="Pfam" id="PF07885">
    <property type="entry name" value="Ion_trans_2"/>
    <property type="match status" value="1"/>
</dbReference>
<evidence type="ECO:0000313" key="3">
    <source>
        <dbReference type="EMBL" id="MFC5862588.1"/>
    </source>
</evidence>
<dbReference type="GO" id="GO:0034220">
    <property type="term" value="P:monoatomic ion transmembrane transport"/>
    <property type="evidence" value="ECO:0007669"/>
    <property type="project" value="UniProtKB-KW"/>
</dbReference>
<dbReference type="SUPFAM" id="SSF81324">
    <property type="entry name" value="Voltage-gated potassium channels"/>
    <property type="match status" value="1"/>
</dbReference>
<gene>
    <name evidence="3" type="ORF">ACFPT7_09825</name>
</gene>
<protein>
    <submittedName>
        <fullName evidence="3">Potassium channel family protein</fullName>
    </submittedName>
</protein>
<name>A0ABW1EHZ0_9BACT</name>
<feature type="domain" description="Potassium channel" evidence="2">
    <location>
        <begin position="142"/>
        <end position="191"/>
    </location>
</feature>
<feature type="transmembrane region" description="Helical" evidence="1">
    <location>
        <begin position="172"/>
        <end position="195"/>
    </location>
</feature>
<keyword evidence="3" id="KW-0813">Transport</keyword>
<organism evidence="3 4">
    <name type="scientific">Acidicapsa dinghuensis</name>
    <dbReference type="NCBI Taxonomy" id="2218256"/>
    <lineage>
        <taxon>Bacteria</taxon>
        <taxon>Pseudomonadati</taxon>
        <taxon>Acidobacteriota</taxon>
        <taxon>Terriglobia</taxon>
        <taxon>Terriglobales</taxon>
        <taxon>Acidobacteriaceae</taxon>
        <taxon>Acidicapsa</taxon>
    </lineage>
</organism>
<reference evidence="4" key="1">
    <citation type="journal article" date="2019" name="Int. J. Syst. Evol. Microbiol.">
        <title>The Global Catalogue of Microorganisms (GCM) 10K type strain sequencing project: providing services to taxonomists for standard genome sequencing and annotation.</title>
        <authorList>
            <consortium name="The Broad Institute Genomics Platform"/>
            <consortium name="The Broad Institute Genome Sequencing Center for Infectious Disease"/>
            <person name="Wu L."/>
            <person name="Ma J."/>
        </authorList>
    </citation>
    <scope>NUCLEOTIDE SEQUENCE [LARGE SCALE GENOMIC DNA]</scope>
    <source>
        <strain evidence="4">JCM 4087</strain>
    </source>
</reference>
<dbReference type="RefSeq" id="WP_263336137.1">
    <property type="nucleotide sequence ID" value="NZ_JAGSYH010000003.1"/>
</dbReference>
<sequence length="433" mass="48678">MKRNCAGGIEPPMLTESSLILILDIRFYSDLMHPAALIAGLALLAFVLLDAFQTIILPRRPVGRFRITRLFFLVTWYPWTALAQLMRERKTREQMYSVYGPLALLLLFVLWAALLTCAYALMYFGLHEPFVDPEHPTRIFAVFRSCLYVSGTTIFTLGLGDVQPANQIARMLTVLEAGTGLGFVALVIGYVPVLYTAFSSREVSVALLDARAGSPPSASEMLLRHNFKGGHEALIVLLAEWERWAAGMLETHISYPILCYYRSQHDNQSWLSAITAILDTCALLITTIEGPCTRQAQLTFAIARHVLVDLGHVFHRETEEKRYRESKPVRLQDEEFARLCDALSEVGFSLCGDLTTRKRLDAIRKMYEPHAQAMADYLKLDLPLWMPPPTAKPDNWKTVANLRTPTAVADRLITQISLRSAASGLQDDELHPL</sequence>
<keyword evidence="1" id="KW-1133">Transmembrane helix</keyword>